<dbReference type="EMBL" id="JBHTLX010000023">
    <property type="protein sequence ID" value="MFD1249907.1"/>
    <property type="molecule type" value="Genomic_DNA"/>
</dbReference>
<accession>A0ABW3W4X9</accession>
<evidence type="ECO:0000256" key="5">
    <source>
        <dbReference type="ARBA" id="ARBA00023136"/>
    </source>
</evidence>
<comment type="caution">
    <text evidence="11">The sequence shown here is derived from an EMBL/GenBank/DDBJ whole genome shotgun (WGS) entry which is preliminary data.</text>
</comment>
<dbReference type="HAMAP" id="MF_00454">
    <property type="entry name" value="FluC"/>
    <property type="match status" value="1"/>
</dbReference>
<proteinExistence type="inferred from homology"/>
<evidence type="ECO:0000256" key="3">
    <source>
        <dbReference type="ARBA" id="ARBA00022692"/>
    </source>
</evidence>
<dbReference type="Proteomes" id="UP001597229">
    <property type="component" value="Unassembled WGS sequence"/>
</dbReference>
<keyword evidence="10" id="KW-0813">Transport</keyword>
<keyword evidence="12" id="KW-1185">Reference proteome</keyword>
<dbReference type="RefSeq" id="WP_367921087.1">
    <property type="nucleotide sequence ID" value="NZ_BAABAC010000040.1"/>
</dbReference>
<keyword evidence="6 10" id="KW-0407">Ion channel</keyword>
<sequence length="108" mass="10800">MTALLVALGAAVGAALRYYLGQRLDGHWHHGTLTANTLASLLLGACVGWSLDGTGLALLGTGLCGGLSTYSSLAVQTRDLGVVRGAIYAGATIALGLGAAALGYWAAR</sequence>
<keyword evidence="5 10" id="KW-0472">Membrane</keyword>
<evidence type="ECO:0000256" key="9">
    <source>
        <dbReference type="ARBA" id="ARBA00049940"/>
    </source>
</evidence>
<feature type="binding site" evidence="10">
    <location>
        <position position="65"/>
    </location>
    <ligand>
        <name>Na(+)</name>
        <dbReference type="ChEBI" id="CHEBI:29101"/>
        <note>structural</note>
    </ligand>
</feature>
<feature type="binding site" evidence="10">
    <location>
        <position position="68"/>
    </location>
    <ligand>
        <name>Na(+)</name>
        <dbReference type="ChEBI" id="CHEBI:29101"/>
        <note>structural</note>
    </ligand>
</feature>
<comment type="similarity">
    <text evidence="7 10">Belongs to the fluoride channel Fluc/FEX (TC 1.A.43) family.</text>
</comment>
<evidence type="ECO:0000313" key="12">
    <source>
        <dbReference type="Proteomes" id="UP001597229"/>
    </source>
</evidence>
<keyword evidence="10" id="KW-0915">Sodium</keyword>
<comment type="activity regulation">
    <text evidence="10">Na(+) is not transported, but it plays an essential structural role and its presence is essential for fluoride channel function.</text>
</comment>
<dbReference type="PANTHER" id="PTHR28259">
    <property type="entry name" value="FLUORIDE EXPORT PROTEIN 1-RELATED"/>
    <property type="match status" value="1"/>
</dbReference>
<keyword evidence="4 10" id="KW-1133">Transmembrane helix</keyword>
<dbReference type="PANTHER" id="PTHR28259:SF1">
    <property type="entry name" value="FLUORIDE EXPORT PROTEIN 1-RELATED"/>
    <property type="match status" value="1"/>
</dbReference>
<dbReference type="Pfam" id="PF02537">
    <property type="entry name" value="CRCB"/>
    <property type="match status" value="1"/>
</dbReference>
<evidence type="ECO:0000256" key="2">
    <source>
        <dbReference type="ARBA" id="ARBA00022475"/>
    </source>
</evidence>
<name>A0ABW3W4X9_9ACTN</name>
<evidence type="ECO:0000313" key="11">
    <source>
        <dbReference type="EMBL" id="MFD1249907.1"/>
    </source>
</evidence>
<evidence type="ECO:0000256" key="7">
    <source>
        <dbReference type="ARBA" id="ARBA00035120"/>
    </source>
</evidence>
<protein>
    <recommendedName>
        <fullName evidence="10">Fluoride-specific ion channel FluC</fullName>
    </recommendedName>
</protein>
<evidence type="ECO:0000256" key="8">
    <source>
        <dbReference type="ARBA" id="ARBA00035585"/>
    </source>
</evidence>
<evidence type="ECO:0000256" key="6">
    <source>
        <dbReference type="ARBA" id="ARBA00023303"/>
    </source>
</evidence>
<keyword evidence="10" id="KW-0479">Metal-binding</keyword>
<evidence type="ECO:0000256" key="4">
    <source>
        <dbReference type="ARBA" id="ARBA00022989"/>
    </source>
</evidence>
<comment type="caution">
    <text evidence="10">Lacks conserved residue(s) required for the propagation of feature annotation.</text>
</comment>
<keyword evidence="2 10" id="KW-1003">Cell membrane</keyword>
<keyword evidence="10" id="KW-0406">Ion transport</keyword>
<organism evidence="11 12">
    <name type="scientific">Nocardioides ginsengisoli</name>
    <dbReference type="NCBI Taxonomy" id="363868"/>
    <lineage>
        <taxon>Bacteria</taxon>
        <taxon>Bacillati</taxon>
        <taxon>Actinomycetota</taxon>
        <taxon>Actinomycetes</taxon>
        <taxon>Propionibacteriales</taxon>
        <taxon>Nocardioidaceae</taxon>
        <taxon>Nocardioides</taxon>
    </lineage>
</organism>
<comment type="function">
    <text evidence="9 10">Fluoride-specific ion channel. Important for reducing fluoride concentration in the cell, thus reducing its toxicity.</text>
</comment>
<feature type="transmembrane region" description="Helical" evidence="10">
    <location>
        <begin position="87"/>
        <end position="107"/>
    </location>
</feature>
<comment type="subcellular location">
    <subcellularLocation>
        <location evidence="1 10">Cell membrane</location>
        <topology evidence="1 10">Multi-pass membrane protein</topology>
    </subcellularLocation>
</comment>
<comment type="catalytic activity">
    <reaction evidence="8">
        <text>fluoride(in) = fluoride(out)</text>
        <dbReference type="Rhea" id="RHEA:76159"/>
        <dbReference type="ChEBI" id="CHEBI:17051"/>
    </reaction>
    <physiologicalReaction direction="left-to-right" evidence="8">
        <dbReference type="Rhea" id="RHEA:76160"/>
    </physiologicalReaction>
</comment>
<reference evidence="12" key="1">
    <citation type="journal article" date="2019" name="Int. J. Syst. Evol. Microbiol.">
        <title>The Global Catalogue of Microorganisms (GCM) 10K type strain sequencing project: providing services to taxonomists for standard genome sequencing and annotation.</title>
        <authorList>
            <consortium name="The Broad Institute Genomics Platform"/>
            <consortium name="The Broad Institute Genome Sequencing Center for Infectious Disease"/>
            <person name="Wu L."/>
            <person name="Ma J."/>
        </authorList>
    </citation>
    <scope>NUCLEOTIDE SEQUENCE [LARGE SCALE GENOMIC DNA]</scope>
    <source>
        <strain evidence="12">CCUG 52478</strain>
    </source>
</reference>
<evidence type="ECO:0000256" key="10">
    <source>
        <dbReference type="HAMAP-Rule" id="MF_00454"/>
    </source>
</evidence>
<keyword evidence="3 10" id="KW-0812">Transmembrane</keyword>
<dbReference type="InterPro" id="IPR003691">
    <property type="entry name" value="FluC"/>
</dbReference>
<evidence type="ECO:0000256" key="1">
    <source>
        <dbReference type="ARBA" id="ARBA00004651"/>
    </source>
</evidence>
<gene>
    <name evidence="10" type="primary">fluC</name>
    <name evidence="10" type="synonym">crcB</name>
    <name evidence="11" type="ORF">ACFQ3F_19060</name>
</gene>